<evidence type="ECO:0000313" key="7">
    <source>
        <dbReference type="EMBL" id="RGW62894.1"/>
    </source>
</evidence>
<organism evidence="7 8">
    <name type="scientific">Segatella copri</name>
    <dbReference type="NCBI Taxonomy" id="165179"/>
    <lineage>
        <taxon>Bacteria</taxon>
        <taxon>Pseudomonadati</taxon>
        <taxon>Bacteroidota</taxon>
        <taxon>Bacteroidia</taxon>
        <taxon>Bacteroidales</taxon>
        <taxon>Prevotellaceae</taxon>
        <taxon>Segatella</taxon>
    </lineage>
</organism>
<proteinExistence type="inferred from homology"/>
<evidence type="ECO:0000256" key="3">
    <source>
        <dbReference type="ARBA" id="ARBA00022729"/>
    </source>
</evidence>
<dbReference type="AlphaFoldDB" id="A0AA92U0T9"/>
<reference evidence="7 8" key="1">
    <citation type="submission" date="2018-08" db="EMBL/GenBank/DDBJ databases">
        <title>A genome reference for cultivated species of the human gut microbiota.</title>
        <authorList>
            <person name="Zou Y."/>
            <person name="Xue W."/>
            <person name="Luo G."/>
        </authorList>
    </citation>
    <scope>NUCLEOTIDE SEQUENCE [LARGE SCALE GENOMIC DNA]</scope>
    <source>
        <strain evidence="7 8">AF11-14</strain>
    </source>
</reference>
<comment type="similarity">
    <text evidence="2">Belongs to the SusD family.</text>
</comment>
<gene>
    <name evidence="7" type="ORF">DWV60_15740</name>
</gene>
<dbReference type="Pfam" id="PF07980">
    <property type="entry name" value="SusD_RagB"/>
    <property type="match status" value="1"/>
</dbReference>
<sequence length="183" mass="21653">MVICGTPTGYYLKKLLHGDVDLTSKTKLQGDYHTWVTYRLGEFYLNYAEAVFKYLGSATATSADLPMSADAAVDKIRKRAGMPDFPTSLSNDEWWSKYQNERMVELAFEGHRFWDVRRWKEADKFFKNIQEMKITKNDDGSFTYTRETVQRQWDDKMYLFPIPNDVMLKHEKYGQKWEQNPGW</sequence>
<dbReference type="SUPFAM" id="SSF48452">
    <property type="entry name" value="TPR-like"/>
    <property type="match status" value="1"/>
</dbReference>
<evidence type="ECO:0000259" key="6">
    <source>
        <dbReference type="Pfam" id="PF07980"/>
    </source>
</evidence>
<dbReference type="EMBL" id="QSAQ01000069">
    <property type="protein sequence ID" value="RGW62894.1"/>
    <property type="molecule type" value="Genomic_DNA"/>
</dbReference>
<feature type="domain" description="RagB/SusD" evidence="6">
    <location>
        <begin position="6"/>
        <end position="183"/>
    </location>
</feature>
<dbReference type="Proteomes" id="UP000286077">
    <property type="component" value="Unassembled WGS sequence"/>
</dbReference>
<accession>A0AA92U0T9</accession>
<dbReference type="InterPro" id="IPR012944">
    <property type="entry name" value="SusD_RagB_dom"/>
</dbReference>
<evidence type="ECO:0000313" key="8">
    <source>
        <dbReference type="Proteomes" id="UP000286077"/>
    </source>
</evidence>
<name>A0AA92U0T9_9BACT</name>
<keyword evidence="5" id="KW-0998">Cell outer membrane</keyword>
<evidence type="ECO:0000256" key="5">
    <source>
        <dbReference type="ARBA" id="ARBA00023237"/>
    </source>
</evidence>
<protein>
    <submittedName>
        <fullName evidence="7">RagB/SusD family nutrient uptake outer membrane protein</fullName>
    </submittedName>
</protein>
<evidence type="ECO:0000256" key="1">
    <source>
        <dbReference type="ARBA" id="ARBA00004442"/>
    </source>
</evidence>
<dbReference type="Gene3D" id="1.25.40.390">
    <property type="match status" value="1"/>
</dbReference>
<dbReference type="GO" id="GO:0009279">
    <property type="term" value="C:cell outer membrane"/>
    <property type="evidence" value="ECO:0007669"/>
    <property type="project" value="UniProtKB-SubCell"/>
</dbReference>
<dbReference type="InterPro" id="IPR011990">
    <property type="entry name" value="TPR-like_helical_dom_sf"/>
</dbReference>
<keyword evidence="4" id="KW-0472">Membrane</keyword>
<evidence type="ECO:0000256" key="2">
    <source>
        <dbReference type="ARBA" id="ARBA00006275"/>
    </source>
</evidence>
<evidence type="ECO:0000256" key="4">
    <source>
        <dbReference type="ARBA" id="ARBA00023136"/>
    </source>
</evidence>
<comment type="subcellular location">
    <subcellularLocation>
        <location evidence="1">Cell outer membrane</location>
    </subcellularLocation>
</comment>
<keyword evidence="3" id="KW-0732">Signal</keyword>
<comment type="caution">
    <text evidence="7">The sequence shown here is derived from an EMBL/GenBank/DDBJ whole genome shotgun (WGS) entry which is preliminary data.</text>
</comment>